<keyword evidence="1" id="KW-1133">Transmembrane helix</keyword>
<dbReference type="PANTHER" id="PTHR31362:SF0">
    <property type="entry name" value="EXOSTOSIN DOMAIN-CONTAINING PROTEIN-RELATED"/>
    <property type="match status" value="1"/>
</dbReference>
<protein>
    <submittedName>
        <fullName evidence="2">Uncharacterized protein</fullName>
    </submittedName>
</protein>
<dbReference type="AlphaFoldDB" id="A0A0C9Y0U8"/>
<dbReference type="PANTHER" id="PTHR31362">
    <property type="entry name" value="GLYCOSYLTRANSFERASE STELLO1-RELATED"/>
    <property type="match status" value="1"/>
</dbReference>
<organism evidence="2 3">
    <name type="scientific">Pisolithus microcarpus 441</name>
    <dbReference type="NCBI Taxonomy" id="765257"/>
    <lineage>
        <taxon>Eukaryota</taxon>
        <taxon>Fungi</taxon>
        <taxon>Dikarya</taxon>
        <taxon>Basidiomycota</taxon>
        <taxon>Agaricomycotina</taxon>
        <taxon>Agaricomycetes</taxon>
        <taxon>Agaricomycetidae</taxon>
        <taxon>Boletales</taxon>
        <taxon>Sclerodermatineae</taxon>
        <taxon>Pisolithaceae</taxon>
        <taxon>Pisolithus</taxon>
    </lineage>
</organism>
<feature type="transmembrane region" description="Helical" evidence="1">
    <location>
        <begin position="12"/>
        <end position="32"/>
    </location>
</feature>
<evidence type="ECO:0000313" key="2">
    <source>
        <dbReference type="EMBL" id="KIK18340.1"/>
    </source>
</evidence>
<keyword evidence="1" id="KW-0472">Membrane</keyword>
<dbReference type="EMBL" id="KN833807">
    <property type="protein sequence ID" value="KIK18340.1"/>
    <property type="molecule type" value="Genomic_DNA"/>
</dbReference>
<feature type="transmembrane region" description="Helical" evidence="1">
    <location>
        <begin position="134"/>
        <end position="156"/>
    </location>
</feature>
<name>A0A0C9Y0U8_9AGAM</name>
<proteinExistence type="predicted"/>
<reference evidence="2 3" key="1">
    <citation type="submission" date="2014-04" db="EMBL/GenBank/DDBJ databases">
        <authorList>
            <consortium name="DOE Joint Genome Institute"/>
            <person name="Kuo A."/>
            <person name="Kohler A."/>
            <person name="Costa M.D."/>
            <person name="Nagy L.G."/>
            <person name="Floudas D."/>
            <person name="Copeland A."/>
            <person name="Barry K.W."/>
            <person name="Cichocki N."/>
            <person name="Veneault-Fourrey C."/>
            <person name="LaButti K."/>
            <person name="Lindquist E.A."/>
            <person name="Lipzen A."/>
            <person name="Lundell T."/>
            <person name="Morin E."/>
            <person name="Murat C."/>
            <person name="Sun H."/>
            <person name="Tunlid A."/>
            <person name="Henrissat B."/>
            <person name="Grigoriev I.V."/>
            <person name="Hibbett D.S."/>
            <person name="Martin F."/>
            <person name="Nordberg H.P."/>
            <person name="Cantor M.N."/>
            <person name="Hua S.X."/>
        </authorList>
    </citation>
    <scope>NUCLEOTIDE SEQUENCE [LARGE SCALE GENOMIC DNA]</scope>
    <source>
        <strain evidence="2 3">441</strain>
    </source>
</reference>
<keyword evidence="3" id="KW-1185">Reference proteome</keyword>
<dbReference type="HOGENOM" id="CLU_020757_0_0_1"/>
<evidence type="ECO:0000256" key="1">
    <source>
        <dbReference type="SAM" id="Phobius"/>
    </source>
</evidence>
<feature type="transmembrane region" description="Helical" evidence="1">
    <location>
        <begin position="93"/>
        <end position="114"/>
    </location>
</feature>
<dbReference type="OrthoDB" id="408493at2759"/>
<keyword evidence="1" id="KW-0812">Transmembrane</keyword>
<sequence>MLNRLHRSRTIHLINSSIFAFSWIILLVLSIFQTFPTHECLGSLTPANIFLPVAEVGRDITTIYIVHRYDAIIQGISTSLASTILITCIALRFYQASSAFLGCFIMAIACIIYLHNFWKASEAWREASTGRSRIVILALAFMLFLASGYTLAGHWITGFSPVAPSNSGHLGDIGNTRQCIPKQSPSHLFSQLQGNYSHFDNILLIVFFSHARYDANLDYHKEVYSNYFPNILYIGPATREDAGFTHSYDVYVDSYQSDEDTSDPWNYKMAGRMAHHMLYTALQDNECFEGYLWAPFDTLLNVPRLQQFNQSLFWYHSPWGQPVPNPAFGDMYHEATLDRSRHAPVANISPDPSLNLTESWRGWGLDWWWGDPHVGVSECMGAFRKVPSHLRENLAALTDGETRLIGGSADTMYIPGRHRKLFMEMLGLFLETNCFLEIATPTTLHLVVPPGEPIQFVDHWWIYQPPFNASFVRQKWVEGFEVDTFHTFHWGERGSDGVWKGNYHHVDDVRNLLRESANRQDITFPVLTEPPS</sequence>
<dbReference type="STRING" id="765257.A0A0C9Y0U8"/>
<accession>A0A0C9Y0U8</accession>
<dbReference type="Proteomes" id="UP000054018">
    <property type="component" value="Unassembled WGS sequence"/>
</dbReference>
<evidence type="ECO:0000313" key="3">
    <source>
        <dbReference type="Proteomes" id="UP000054018"/>
    </source>
</evidence>
<gene>
    <name evidence="2" type="ORF">PISMIDRAFT_190668</name>
</gene>
<dbReference type="InterPro" id="IPR005049">
    <property type="entry name" value="STL-like"/>
</dbReference>
<reference evidence="3" key="2">
    <citation type="submission" date="2015-01" db="EMBL/GenBank/DDBJ databases">
        <title>Evolutionary Origins and Diversification of the Mycorrhizal Mutualists.</title>
        <authorList>
            <consortium name="DOE Joint Genome Institute"/>
            <consortium name="Mycorrhizal Genomics Consortium"/>
            <person name="Kohler A."/>
            <person name="Kuo A."/>
            <person name="Nagy L.G."/>
            <person name="Floudas D."/>
            <person name="Copeland A."/>
            <person name="Barry K.W."/>
            <person name="Cichocki N."/>
            <person name="Veneault-Fourrey C."/>
            <person name="LaButti K."/>
            <person name="Lindquist E.A."/>
            <person name="Lipzen A."/>
            <person name="Lundell T."/>
            <person name="Morin E."/>
            <person name="Murat C."/>
            <person name="Riley R."/>
            <person name="Ohm R."/>
            <person name="Sun H."/>
            <person name="Tunlid A."/>
            <person name="Henrissat B."/>
            <person name="Grigoriev I.V."/>
            <person name="Hibbett D.S."/>
            <person name="Martin F."/>
        </authorList>
    </citation>
    <scope>NUCLEOTIDE SEQUENCE [LARGE SCALE GENOMIC DNA]</scope>
    <source>
        <strain evidence="3">441</strain>
    </source>
</reference>